<dbReference type="PRINTS" id="PR00171">
    <property type="entry name" value="SUGRTRNSPORT"/>
</dbReference>
<dbReference type="PANTHER" id="PTHR48020">
    <property type="entry name" value="PROTON MYO-INOSITOL COTRANSPORTER"/>
    <property type="match status" value="1"/>
</dbReference>
<evidence type="ECO:0000256" key="6">
    <source>
        <dbReference type="ARBA" id="ARBA00044504"/>
    </source>
</evidence>
<dbReference type="GO" id="GO:0005366">
    <property type="term" value="F:myo-inositol:proton symporter activity"/>
    <property type="evidence" value="ECO:0007669"/>
    <property type="project" value="TreeGrafter"/>
</dbReference>
<keyword evidence="9" id="KW-1185">Reference proteome</keyword>
<evidence type="ECO:0000256" key="3">
    <source>
        <dbReference type="ARBA" id="ARBA00022692"/>
    </source>
</evidence>
<dbReference type="Gene3D" id="1.20.1250.20">
    <property type="entry name" value="MFS general substrate transporter like domains"/>
    <property type="match status" value="2"/>
</dbReference>
<feature type="transmembrane region" description="Helical" evidence="7">
    <location>
        <begin position="201"/>
        <end position="227"/>
    </location>
</feature>
<reference evidence="8 9" key="1">
    <citation type="submission" date="2019-12" db="EMBL/GenBank/DDBJ databases">
        <authorList>
            <person name="Alioto T."/>
            <person name="Alioto T."/>
            <person name="Gomez Garrido J."/>
        </authorList>
    </citation>
    <scope>NUCLEOTIDE SEQUENCE [LARGE SCALE GENOMIC DNA]</scope>
</reference>
<evidence type="ECO:0000256" key="7">
    <source>
        <dbReference type="SAM" id="Phobius"/>
    </source>
</evidence>
<evidence type="ECO:0000256" key="2">
    <source>
        <dbReference type="ARBA" id="ARBA00022448"/>
    </source>
</evidence>
<dbReference type="AlphaFoldDB" id="A0A8S0PH49"/>
<feature type="transmembrane region" description="Helical" evidence="7">
    <location>
        <begin position="91"/>
        <end position="112"/>
    </location>
</feature>
<keyword evidence="4 7" id="KW-1133">Transmembrane helix</keyword>
<dbReference type="Pfam" id="PF00083">
    <property type="entry name" value="Sugar_tr"/>
    <property type="match status" value="2"/>
</dbReference>
<gene>
    <name evidence="8" type="ORF">OLEA9_A083365</name>
</gene>
<comment type="caution">
    <text evidence="8">The sequence shown here is derived from an EMBL/GenBank/DDBJ whole genome shotgun (WGS) entry which is preliminary data.</text>
</comment>
<dbReference type="InterPro" id="IPR050814">
    <property type="entry name" value="Myo-inositol_Transporter"/>
</dbReference>
<sequence length="316" mass="34670">MLSIAVGGTIVRAAVVLCRVSVGCGVGMDSKTAPLYISKASPHRIRGALVSTNGHLITGGQILSYFINLAFTHVSGTWRWVGCSVLLVSKLILISVEITALALFYRLSLIYFDVGTPRWPYRNVCSWCHSKHTHACLYEKASGNESIVSVVNQGKEDEARSIIENIYLADEVESDTHALKTSLDKRALEEYGTQRDIQSSIGIWAVLFLGLYIITYSPVMGTVPWIVNSEIYSLKYRGIGGGIAAVANWILPLTEALGSAGTYLFFAGFSIGLVAISLYLKSKECSLKKWKSCYRKDTHPLGNKIVMTTKTSLKFI</sequence>
<dbReference type="GO" id="GO:0016020">
    <property type="term" value="C:membrane"/>
    <property type="evidence" value="ECO:0007669"/>
    <property type="project" value="UniProtKB-SubCell"/>
</dbReference>
<evidence type="ECO:0000256" key="5">
    <source>
        <dbReference type="ARBA" id="ARBA00023136"/>
    </source>
</evidence>
<comment type="similarity">
    <text evidence="6">Belongs to the major facilitator superfamily. Phosphate:H(+) symporter (TC 2.A.1.9) family.</text>
</comment>
<dbReference type="Proteomes" id="UP000594638">
    <property type="component" value="Unassembled WGS sequence"/>
</dbReference>
<evidence type="ECO:0000313" key="8">
    <source>
        <dbReference type="EMBL" id="CAA2946275.1"/>
    </source>
</evidence>
<dbReference type="EMBL" id="CACTIH010000063">
    <property type="protein sequence ID" value="CAA2946275.1"/>
    <property type="molecule type" value="Genomic_DNA"/>
</dbReference>
<protein>
    <submittedName>
        <fullName evidence="8">Inositol transporter 4-like</fullName>
    </submittedName>
</protein>
<feature type="transmembrane region" description="Helical" evidence="7">
    <location>
        <begin position="48"/>
        <end position="71"/>
    </location>
</feature>
<accession>A0A8S0PH49</accession>
<proteinExistence type="inferred from homology"/>
<evidence type="ECO:0000256" key="1">
    <source>
        <dbReference type="ARBA" id="ARBA00004141"/>
    </source>
</evidence>
<keyword evidence="3 7" id="KW-0812">Transmembrane</keyword>
<comment type="subcellular location">
    <subcellularLocation>
        <location evidence="1">Membrane</location>
        <topology evidence="1">Multi-pass membrane protein</topology>
    </subcellularLocation>
</comment>
<dbReference type="Gramene" id="OE9A083365T1">
    <property type="protein sequence ID" value="OE9A083365C1"/>
    <property type="gene ID" value="OE9A083365"/>
</dbReference>
<dbReference type="OrthoDB" id="6339427at2759"/>
<feature type="transmembrane region" description="Helical" evidence="7">
    <location>
        <begin position="260"/>
        <end position="280"/>
    </location>
</feature>
<evidence type="ECO:0000313" key="9">
    <source>
        <dbReference type="Proteomes" id="UP000594638"/>
    </source>
</evidence>
<keyword evidence="5 7" id="KW-0472">Membrane</keyword>
<dbReference type="InterPro" id="IPR036259">
    <property type="entry name" value="MFS_trans_sf"/>
</dbReference>
<dbReference type="SUPFAM" id="SSF103473">
    <property type="entry name" value="MFS general substrate transporter"/>
    <property type="match status" value="1"/>
</dbReference>
<keyword evidence="2" id="KW-0813">Transport</keyword>
<organism evidence="8 9">
    <name type="scientific">Olea europaea subsp. europaea</name>
    <dbReference type="NCBI Taxonomy" id="158383"/>
    <lineage>
        <taxon>Eukaryota</taxon>
        <taxon>Viridiplantae</taxon>
        <taxon>Streptophyta</taxon>
        <taxon>Embryophyta</taxon>
        <taxon>Tracheophyta</taxon>
        <taxon>Spermatophyta</taxon>
        <taxon>Magnoliopsida</taxon>
        <taxon>eudicotyledons</taxon>
        <taxon>Gunneridae</taxon>
        <taxon>Pentapetalae</taxon>
        <taxon>asterids</taxon>
        <taxon>lamiids</taxon>
        <taxon>Lamiales</taxon>
        <taxon>Oleaceae</taxon>
        <taxon>Oleeae</taxon>
        <taxon>Olea</taxon>
    </lineage>
</organism>
<dbReference type="InterPro" id="IPR003663">
    <property type="entry name" value="Sugar/inositol_transpt"/>
</dbReference>
<evidence type="ECO:0000256" key="4">
    <source>
        <dbReference type="ARBA" id="ARBA00022989"/>
    </source>
</evidence>
<dbReference type="InterPro" id="IPR005828">
    <property type="entry name" value="MFS_sugar_transport-like"/>
</dbReference>
<name>A0A8S0PH49_OLEEU</name>
<dbReference type="PANTHER" id="PTHR48020:SF20">
    <property type="entry name" value="INOSITOL TRANSPORTER 4-LIKE"/>
    <property type="match status" value="1"/>
</dbReference>